<dbReference type="EMBL" id="VOSM01000001">
    <property type="protein sequence ID" value="TXD39306.1"/>
    <property type="molecule type" value="Genomic_DNA"/>
</dbReference>
<evidence type="ECO:0000256" key="4">
    <source>
        <dbReference type="ARBA" id="ARBA00022723"/>
    </source>
</evidence>
<dbReference type="InterPro" id="IPR042089">
    <property type="entry name" value="Peptidase_M13_dom_2"/>
</dbReference>
<dbReference type="PROSITE" id="PS51257">
    <property type="entry name" value="PROKAR_LIPOPROTEIN"/>
    <property type="match status" value="1"/>
</dbReference>
<keyword evidence="4" id="KW-0479">Metal-binding</keyword>
<evidence type="ECO:0000256" key="6">
    <source>
        <dbReference type="ARBA" id="ARBA00022833"/>
    </source>
</evidence>
<reference evidence="11 12" key="1">
    <citation type="submission" date="2019-08" db="EMBL/GenBank/DDBJ databases">
        <title>Bradymonadales sp. TMQ4.</title>
        <authorList>
            <person name="Liang Q."/>
        </authorList>
    </citation>
    <scope>NUCLEOTIDE SEQUENCE [LARGE SCALE GENOMIC DNA]</scope>
    <source>
        <strain evidence="11 12">TMQ4</strain>
    </source>
</reference>
<proteinExistence type="inferred from homology"/>
<dbReference type="PANTHER" id="PTHR11733:SF167">
    <property type="entry name" value="FI17812P1-RELATED"/>
    <property type="match status" value="1"/>
</dbReference>
<dbReference type="Gene3D" id="3.40.390.10">
    <property type="entry name" value="Collagenase (Catalytic Domain)"/>
    <property type="match status" value="1"/>
</dbReference>
<dbReference type="InterPro" id="IPR000718">
    <property type="entry name" value="Peptidase_M13"/>
</dbReference>
<organism evidence="11 12">
    <name type="scientific">Lujinxingia vulgaris</name>
    <dbReference type="NCBI Taxonomy" id="2600176"/>
    <lineage>
        <taxon>Bacteria</taxon>
        <taxon>Deltaproteobacteria</taxon>
        <taxon>Bradymonadales</taxon>
        <taxon>Lujinxingiaceae</taxon>
        <taxon>Lujinxingia</taxon>
    </lineage>
</organism>
<protein>
    <submittedName>
        <fullName evidence="11">M13 family metallopeptidase</fullName>
    </submittedName>
</protein>
<evidence type="ECO:0000256" key="1">
    <source>
        <dbReference type="ARBA" id="ARBA00001947"/>
    </source>
</evidence>
<dbReference type="InterPro" id="IPR018497">
    <property type="entry name" value="Peptidase_M13_C"/>
</dbReference>
<keyword evidence="8" id="KW-0732">Signal</keyword>
<evidence type="ECO:0000313" key="11">
    <source>
        <dbReference type="EMBL" id="TXD39306.1"/>
    </source>
</evidence>
<keyword evidence="5" id="KW-0378">Hydrolase</keyword>
<evidence type="ECO:0000256" key="3">
    <source>
        <dbReference type="ARBA" id="ARBA00022670"/>
    </source>
</evidence>
<dbReference type="PROSITE" id="PS51885">
    <property type="entry name" value="NEPRILYSIN"/>
    <property type="match status" value="1"/>
</dbReference>
<dbReference type="Gene3D" id="1.10.1380.10">
    <property type="entry name" value="Neutral endopeptidase , domain2"/>
    <property type="match status" value="1"/>
</dbReference>
<dbReference type="Proteomes" id="UP000321412">
    <property type="component" value="Unassembled WGS sequence"/>
</dbReference>
<evidence type="ECO:0000259" key="9">
    <source>
        <dbReference type="Pfam" id="PF01431"/>
    </source>
</evidence>
<dbReference type="AlphaFoldDB" id="A0A5C6XBM4"/>
<dbReference type="Pfam" id="PF01431">
    <property type="entry name" value="Peptidase_M13"/>
    <property type="match status" value="1"/>
</dbReference>
<accession>A0A5C6XBM4</accession>
<feature type="domain" description="Peptidase M13 C-terminal" evidence="9">
    <location>
        <begin position="496"/>
        <end position="701"/>
    </location>
</feature>
<dbReference type="RefSeq" id="WP_146979735.1">
    <property type="nucleotide sequence ID" value="NZ_VOSM01000001.1"/>
</dbReference>
<evidence type="ECO:0000256" key="8">
    <source>
        <dbReference type="SAM" id="SignalP"/>
    </source>
</evidence>
<dbReference type="GO" id="GO:0016485">
    <property type="term" value="P:protein processing"/>
    <property type="evidence" value="ECO:0007669"/>
    <property type="project" value="TreeGrafter"/>
</dbReference>
<gene>
    <name evidence="11" type="ORF">FRC98_02600</name>
</gene>
<comment type="caution">
    <text evidence="11">The sequence shown here is derived from an EMBL/GenBank/DDBJ whole genome shotgun (WGS) entry which is preliminary data.</text>
</comment>
<feature type="signal peptide" evidence="8">
    <location>
        <begin position="1"/>
        <end position="22"/>
    </location>
</feature>
<keyword evidence="6" id="KW-0862">Zinc</keyword>
<comment type="similarity">
    <text evidence="2">Belongs to the peptidase M13 family.</text>
</comment>
<evidence type="ECO:0000256" key="2">
    <source>
        <dbReference type="ARBA" id="ARBA00007357"/>
    </source>
</evidence>
<sequence>MRLKKSSWWLAGLGLAVGAACATQPQSASEETEPQLGVEVEEAAEAEATGEPRFGNFGFDTEGMNTDVTPGDDFYAYASGAWQETTEIPSDRARYGVFDMLSLEAEEQVNQIILAAAKEGGEPGSNAQLIGDLYASWMDAESIEEAGLKPLQPHFAAINALDSHDAAARLMADPVYPVMVSVRIMPDPADPTVYTVSSGQSGLGMPNRDYYLDESERFVQYRQAYLEYIARLFELAMIEGGVEKAEAILALETAIAKAHWTRERSRQVEETYNVLSVEEYAALAPSLKLAEGLEIRGLTDLDKVIVSQPSAVEGIGEVFANASLDLLKDYLTFHFISDRASWLPSAFDEASFTFYSKTLRGTEEQRERDRRGTELVGWTLGHAVGQEYVALHFPPESKAQMEDLVANLTEGFEGRLKTLDWMDDATRAQALEKLSTFEPRIGYPETWDSYEGLELAADDYFGNRLRISEHRWNEELKRFKEPVDRERWSWPPQMVNASYNPLMNQITFPAGILQAPFFDPHADPAMNYGAIGAVIGHEIGHGFDDQGRRFDAHGRIRDWWTPETNAAFEEASSRLGEQYSQFCPIDDLCINGQLSMGENIGDLGGMQMAYAAYRNFVEKTYPEGEAPVIDGFTGDQRFFLAWAQVWRSLYRDDALRAQLVNGPHSPGMYRVNGVVRNLDAWYEAFDVTEDHALYLPPEERVRIW</sequence>
<keyword evidence="7" id="KW-0482">Metalloprotease</keyword>
<evidence type="ECO:0000256" key="7">
    <source>
        <dbReference type="ARBA" id="ARBA00023049"/>
    </source>
</evidence>
<dbReference type="GO" id="GO:0046872">
    <property type="term" value="F:metal ion binding"/>
    <property type="evidence" value="ECO:0007669"/>
    <property type="project" value="UniProtKB-KW"/>
</dbReference>
<feature type="chain" id="PRO_5023113962" evidence="8">
    <location>
        <begin position="23"/>
        <end position="704"/>
    </location>
</feature>
<dbReference type="GO" id="GO:0004222">
    <property type="term" value="F:metalloendopeptidase activity"/>
    <property type="evidence" value="ECO:0007669"/>
    <property type="project" value="InterPro"/>
</dbReference>
<keyword evidence="12" id="KW-1185">Reference proteome</keyword>
<evidence type="ECO:0000256" key="5">
    <source>
        <dbReference type="ARBA" id="ARBA00022801"/>
    </source>
</evidence>
<dbReference type="PANTHER" id="PTHR11733">
    <property type="entry name" value="ZINC METALLOPROTEASE FAMILY M13 NEPRILYSIN-RELATED"/>
    <property type="match status" value="1"/>
</dbReference>
<dbReference type="InterPro" id="IPR008753">
    <property type="entry name" value="Peptidase_M13_N"/>
</dbReference>
<dbReference type="GO" id="GO:0005886">
    <property type="term" value="C:plasma membrane"/>
    <property type="evidence" value="ECO:0007669"/>
    <property type="project" value="TreeGrafter"/>
</dbReference>
<dbReference type="CDD" id="cd08662">
    <property type="entry name" value="M13"/>
    <property type="match status" value="1"/>
</dbReference>
<dbReference type="OrthoDB" id="9775677at2"/>
<name>A0A5C6XBM4_9DELT</name>
<dbReference type="SUPFAM" id="SSF55486">
    <property type="entry name" value="Metalloproteases ('zincins'), catalytic domain"/>
    <property type="match status" value="1"/>
</dbReference>
<evidence type="ECO:0000313" key="12">
    <source>
        <dbReference type="Proteomes" id="UP000321412"/>
    </source>
</evidence>
<feature type="domain" description="Peptidase M13 N-terminal" evidence="10">
    <location>
        <begin position="70"/>
        <end position="444"/>
    </location>
</feature>
<dbReference type="InterPro" id="IPR024079">
    <property type="entry name" value="MetalloPept_cat_dom_sf"/>
</dbReference>
<dbReference type="Pfam" id="PF05649">
    <property type="entry name" value="Peptidase_M13_N"/>
    <property type="match status" value="1"/>
</dbReference>
<evidence type="ECO:0000259" key="10">
    <source>
        <dbReference type="Pfam" id="PF05649"/>
    </source>
</evidence>
<comment type="cofactor">
    <cofactor evidence="1">
        <name>Zn(2+)</name>
        <dbReference type="ChEBI" id="CHEBI:29105"/>
    </cofactor>
</comment>
<keyword evidence="3" id="KW-0645">Protease</keyword>
<dbReference type="PRINTS" id="PR00786">
    <property type="entry name" value="NEPRILYSIN"/>
</dbReference>